<evidence type="ECO:0000259" key="1">
    <source>
        <dbReference type="PROSITE" id="PS51186"/>
    </source>
</evidence>
<dbReference type="PANTHER" id="PTHR42791:SF1">
    <property type="entry name" value="N-ACETYLTRANSFERASE DOMAIN-CONTAINING PROTEIN"/>
    <property type="match status" value="1"/>
</dbReference>
<dbReference type="PROSITE" id="PS51186">
    <property type="entry name" value="GNAT"/>
    <property type="match status" value="1"/>
</dbReference>
<feature type="domain" description="N-acetyltransferase" evidence="1">
    <location>
        <begin position="1"/>
        <end position="115"/>
    </location>
</feature>
<accession>A0A4R0RZC1</accession>
<dbReference type="OrthoDB" id="2744543at2759"/>
<dbReference type="AlphaFoldDB" id="A0A4R0RZC1"/>
<dbReference type="CDD" id="cd04301">
    <property type="entry name" value="NAT_SF"/>
    <property type="match status" value="1"/>
</dbReference>
<protein>
    <recommendedName>
        <fullName evidence="1">N-acetyltransferase domain-containing protein</fullName>
    </recommendedName>
</protein>
<organism evidence="2 3">
    <name type="scientific">Steccherinum ochraceum</name>
    <dbReference type="NCBI Taxonomy" id="92696"/>
    <lineage>
        <taxon>Eukaryota</taxon>
        <taxon>Fungi</taxon>
        <taxon>Dikarya</taxon>
        <taxon>Basidiomycota</taxon>
        <taxon>Agaricomycotina</taxon>
        <taxon>Agaricomycetes</taxon>
        <taxon>Polyporales</taxon>
        <taxon>Steccherinaceae</taxon>
        <taxon>Steccherinum</taxon>
    </lineage>
</organism>
<gene>
    <name evidence="2" type="ORF">EIP91_005925</name>
</gene>
<dbReference type="PANTHER" id="PTHR42791">
    <property type="entry name" value="GNAT FAMILY ACETYLTRANSFERASE"/>
    <property type="match status" value="1"/>
</dbReference>
<comment type="caution">
    <text evidence="2">The sequence shown here is derived from an EMBL/GenBank/DDBJ whole genome shotgun (WGS) entry which is preliminary data.</text>
</comment>
<evidence type="ECO:0000313" key="3">
    <source>
        <dbReference type="Proteomes" id="UP000292702"/>
    </source>
</evidence>
<keyword evidence="3" id="KW-1185">Reference proteome</keyword>
<proteinExistence type="predicted"/>
<dbReference type="GO" id="GO:0016747">
    <property type="term" value="F:acyltransferase activity, transferring groups other than amino-acyl groups"/>
    <property type="evidence" value="ECO:0007669"/>
    <property type="project" value="InterPro"/>
</dbReference>
<dbReference type="InterPro" id="IPR052523">
    <property type="entry name" value="Trichothecene_AcTrans"/>
</dbReference>
<dbReference type="Gene3D" id="3.40.630.30">
    <property type="match status" value="1"/>
</dbReference>
<name>A0A4R0RZC1_9APHY</name>
<dbReference type="Proteomes" id="UP000292702">
    <property type="component" value="Unassembled WGS sequence"/>
</dbReference>
<dbReference type="SUPFAM" id="SSF55729">
    <property type="entry name" value="Acyl-CoA N-acyltransferases (Nat)"/>
    <property type="match status" value="1"/>
</dbReference>
<sequence>MSLRSRMKTSQEKKRGADFVGKLKGALDEVLGPDRSKKMSFLSHIATTPAKQGRGYGSALCAAMAKEADARGLPSYVISSNVDGNTRFYNSNGYFTVKEIIVGDTDPTWEKEPVKIAI</sequence>
<dbReference type="STRING" id="92696.A0A4R0RZC1"/>
<dbReference type="EMBL" id="RWJN01000032">
    <property type="protein sequence ID" value="TCD69848.1"/>
    <property type="molecule type" value="Genomic_DNA"/>
</dbReference>
<reference evidence="2 3" key="1">
    <citation type="submission" date="2018-11" db="EMBL/GenBank/DDBJ databases">
        <title>Genome assembly of Steccherinum ochraceum LE-BIN_3174, the white-rot fungus of the Steccherinaceae family (The Residual Polyporoid clade, Polyporales, Basidiomycota).</title>
        <authorList>
            <person name="Fedorova T.V."/>
            <person name="Glazunova O.A."/>
            <person name="Landesman E.O."/>
            <person name="Moiseenko K.V."/>
            <person name="Psurtseva N.V."/>
            <person name="Savinova O.S."/>
            <person name="Shakhova N.V."/>
            <person name="Tyazhelova T.V."/>
            <person name="Vasina D.V."/>
        </authorList>
    </citation>
    <scope>NUCLEOTIDE SEQUENCE [LARGE SCALE GENOMIC DNA]</scope>
    <source>
        <strain evidence="2 3">LE-BIN_3174</strain>
    </source>
</reference>
<dbReference type="InterPro" id="IPR000182">
    <property type="entry name" value="GNAT_dom"/>
</dbReference>
<dbReference type="Pfam" id="PF13508">
    <property type="entry name" value="Acetyltransf_7"/>
    <property type="match status" value="1"/>
</dbReference>
<evidence type="ECO:0000313" key="2">
    <source>
        <dbReference type="EMBL" id="TCD69848.1"/>
    </source>
</evidence>
<dbReference type="InterPro" id="IPR016181">
    <property type="entry name" value="Acyl_CoA_acyltransferase"/>
</dbReference>